<evidence type="ECO:0000259" key="1">
    <source>
        <dbReference type="Pfam" id="PF21722"/>
    </source>
</evidence>
<sequence length="1976" mass="224055">MKVWCYKNIGLYLIVLLSFVYPRALLHAKINIHVLRDYANVHYNTYYGLHFDNYYKPVDNTEGNLDSVMIRFASHDSYRYMSFMQYVKGQYQDVENLNVSGLDIPFNREDRTFDDHDVMFMQLSSYWGKVTFHSLPIGGCKVLYAGSIIYDPVSAIAFLENENASSKVCICFVGKCNVKPERNSCDKKSIRCKKVTVAINPPPFCSILDASSIVSITPLRFSQQTFFRPGVRIHIYSGSGNPYTKELYVKSHKIGDKTSYNISHAGIPYEFQVYKAGYDTVCAEYSNNGEKGKKVCVPSPELMRPKVTSNANGVNIQYQDCQGLSSCSVDMLPGTQDLDMYFSVIKPKIDFNNYTLLSRYECEDGKIVENENQCVNGIGQRLGYVHDNNSNVTCVVDMPFVPMKYSIKKNHRDLWLSMHDKMLLGYGVVVGKTDTGKDVERYVQCDQKFAIDIKSMTQEQLNKITRIRQDAFFDIGGHYNPKNAPCQDSMLYRYENNRLYEKGGQVSCKNMVELDYGTKKIKGCSSLYISDDDFTYFFHENDELEKIVPLNPILQGMCVSNFPSYEYKKRVLVRKILPDSYKLGIDQKNTECDFLKIEAWGGGASGISRSGRSGKAGNYVMGLLRFDKNVVNKKLIIDIGDGGKGANSLSNSGGDTTVKLCDDDDKNCLVKIIAHGGDEGGNYLQDSSEGIDNLVHYRFAPGLQNSGEDEILVPYQNPDMPYGKLHKGDKECSCNSDLLEKNSNKYWGAGGCSSIYNCAQEGADGMVRITCEKWSGNVGKISLIDENACSDLFVTLIEKMHKSTSGIPDVVKEFLQKISKVSFCRQSKSFPNLISSMSKYFTAIDEILASGDILGHNLSGLRKELFTELSNTEVKAMLAKLGINESPETLLLYLDVLNFNFGVNISNPPSGLLNYYISDNEFDYDLLKRDVDYDKLSDNEAMMFNVTTEKPEQWLSVELKDQEFARRYGNFINMIHRSVVTDEEGHKKNNIVVSWMYTFFKSDKQLFELYAAPFVKLMLGMDLDKFMKWGSCSDTHIKLFESIDKYSEKLPSRMQDFIKKIATGDFCNTFSKMELLNSYGVELSNYAVGCALKNANKSCLESKWRSSLGSMAKKLQDAVDLNYEVFTNIGIASNRKEIALLIDAVMLNYVMSDLNVGNSDITSTLSLLDPISSQALDNFPYDTIVELRQDASNMKYGKYGDHRANIVTLWSYMAYNSFEWNVEDFKSFVKLLLAEDLTSVKIRKCSGSLRYLFDKLSQYKNKLPAVLQDFLDKISKESVCRRMSRFPALETLLVEYIEELLSKLHAGNLFSFSSLYDLNYAHRGKLPYSHVERMYYHAINVWSDVGKLSSNITNLLNDPEVYKIFTDAGITSSQEEISLAFDAVIFNLLLSEMEIDQQKMRNLLLLIYDNNLTLSDIRLERSKGSGQVQQVMVDQNRFPGNSILMLQQNANNIKYGNYGVHRADIIALWSYISYISSESGWSIKKYESFIKLLLGIDLKFADLKGCDNDIIDLFNRLNAYGDKLPLSLRDFLTKISERNFCKEMSLFPELELALMSYVNGLSDILRVGDVFKVNSVANIVNGRVSNINDVYSYLGNLLSDVRELSSNIADLLNNPDVYKIFTDVGITSSKEDILLSIDAIIFNLLVSEIKIDNSQLEELLLLVGGHRNASSNNANNSRSLPQGSANSNNFQGIRQRYKVTFKISFAPNYFPVDEIIKLQQDANNMEYGVHGVHRTDIIALWSYISYASSKSKWLFKRYQSFAGLLFEIGAWGKCTSAERVFFTSMNRYSEKLPLKVYNFIRKITTGDFARKFSGMQSLYTYKQRVYDYVMHCVLRGGLGGECSDMTLREISNELHKLKQEIYSNYDVFRDLGITNGQQEVLLLINVMMLNYAMSDLLVSTTQVNSMLADVRSSLSRTAHCLPYGTVSQLQRSVSHMKYGEYSNYRASVVALWACISCLASFNDDMEPLIKLMLEGD</sequence>
<evidence type="ECO:0000313" key="2">
    <source>
        <dbReference type="EMBL" id="ABL01548.1"/>
    </source>
</evidence>
<organism evidence="2">
    <name type="scientific">Ehrlichia chaffeensis</name>
    <dbReference type="NCBI Taxonomy" id="945"/>
    <lineage>
        <taxon>Bacteria</taxon>
        <taxon>Pseudomonadati</taxon>
        <taxon>Pseudomonadota</taxon>
        <taxon>Alphaproteobacteria</taxon>
        <taxon>Rickettsiales</taxon>
        <taxon>Anaplasmataceae</taxon>
        <taxon>Ehrlichia</taxon>
    </lineage>
</organism>
<name>A6MFP5_EHRCH</name>
<protein>
    <submittedName>
        <fullName evidence="2">ECH1038-like protein</fullName>
    </submittedName>
</protein>
<dbReference type="InterPro" id="IPR049304">
    <property type="entry name" value="Gly_rich_dom"/>
</dbReference>
<feature type="domain" description="Glycine-rich" evidence="1">
    <location>
        <begin position="590"/>
        <end position="685"/>
    </location>
</feature>
<dbReference type="Pfam" id="PF21722">
    <property type="entry name" value="Gly_rich_2"/>
    <property type="match status" value="1"/>
</dbReference>
<reference evidence="2" key="1">
    <citation type="journal article" date="2007" name="Infect. Immun.">
        <title>Virulence potential of Ehrlichia chaffeensis strains of distinct genome sequences.</title>
        <authorList>
            <person name="Miura K."/>
            <person name="Rikihisa Y."/>
        </authorList>
    </citation>
    <scope>NUCLEOTIDE SEQUENCE</scope>
    <source>
        <strain evidence="2">Liberty</strain>
    </source>
</reference>
<dbReference type="EMBL" id="DQ924562">
    <property type="protein sequence ID" value="ABL01548.1"/>
    <property type="molecule type" value="Genomic_DNA"/>
</dbReference>
<proteinExistence type="predicted"/>
<accession>A6MFP5</accession>